<protein>
    <submittedName>
        <fullName evidence="2">Uncharacterized protein</fullName>
    </submittedName>
</protein>
<name>A0A379DAR5_9FIRM</name>
<gene>
    <name evidence="2" type="ORF">NCTC11088_00711</name>
</gene>
<proteinExistence type="predicted"/>
<organism evidence="2 3">
    <name type="scientific">Peptoniphilus indolicus</name>
    <dbReference type="NCBI Taxonomy" id="33030"/>
    <lineage>
        <taxon>Bacteria</taxon>
        <taxon>Bacillati</taxon>
        <taxon>Bacillota</taxon>
        <taxon>Tissierellia</taxon>
        <taxon>Tissierellales</taxon>
        <taxon>Peptoniphilaceae</taxon>
        <taxon>Peptoniphilus</taxon>
    </lineage>
</organism>
<feature type="transmembrane region" description="Helical" evidence="1">
    <location>
        <begin position="251"/>
        <end position="271"/>
    </location>
</feature>
<dbReference type="EMBL" id="UGTH01000001">
    <property type="protein sequence ID" value="SUB74949.1"/>
    <property type="molecule type" value="Genomic_DNA"/>
</dbReference>
<reference evidence="2 3" key="1">
    <citation type="submission" date="2018-06" db="EMBL/GenBank/DDBJ databases">
        <authorList>
            <consortium name="Pathogen Informatics"/>
            <person name="Doyle S."/>
        </authorList>
    </citation>
    <scope>NUCLEOTIDE SEQUENCE [LARGE SCALE GENOMIC DNA]</scope>
    <source>
        <strain evidence="2 3">NCTC11088</strain>
    </source>
</reference>
<keyword evidence="1" id="KW-0472">Membrane</keyword>
<keyword evidence="1" id="KW-1133">Transmembrane helix</keyword>
<dbReference type="Proteomes" id="UP000254777">
    <property type="component" value="Unassembled WGS sequence"/>
</dbReference>
<evidence type="ECO:0000313" key="3">
    <source>
        <dbReference type="Proteomes" id="UP000254777"/>
    </source>
</evidence>
<keyword evidence="1" id="KW-0812">Transmembrane</keyword>
<evidence type="ECO:0000313" key="2">
    <source>
        <dbReference type="EMBL" id="SUB74949.1"/>
    </source>
</evidence>
<dbReference type="RefSeq" id="WP_004819480.1">
    <property type="nucleotide sequence ID" value="NZ_UGTH01000001.1"/>
</dbReference>
<feature type="transmembrane region" description="Helical" evidence="1">
    <location>
        <begin position="84"/>
        <end position="102"/>
    </location>
</feature>
<accession>A0A379DAR5</accession>
<feature type="transmembrane region" description="Helical" evidence="1">
    <location>
        <begin position="168"/>
        <end position="186"/>
    </location>
</feature>
<dbReference type="AlphaFoldDB" id="A0A379DAR5"/>
<evidence type="ECO:0000256" key="1">
    <source>
        <dbReference type="SAM" id="Phobius"/>
    </source>
</evidence>
<feature type="transmembrane region" description="Helical" evidence="1">
    <location>
        <begin position="114"/>
        <end position="132"/>
    </location>
</feature>
<sequence length="287" mass="33492">MREKSELLDRYINQMVKYLSYENSITATNDLNEIIESKLGEDYTYEELEDFLLTLGSPYNFSTKYEVKQNMLISGKNYEIFFKYLKIMSLEIILATIIYKFIGGFQNKAEIINSAKNLLLTVFITGVLSSFISERVKNIRMMSSLVKDFSIDELYYSKERYTQNNGEYLFMFVFSLFIFLSIIYASLSSEEALTKALQIIFFMLVLRDISRISEVYYGKFITTLSVITDAGALILLSTILKMYFYETQLSVVYYLLILTIAFDLVSTLIKLKKSMKKSKNKNKGRRR</sequence>